<evidence type="ECO:0000256" key="4">
    <source>
        <dbReference type="ARBA" id="ARBA00019171"/>
    </source>
</evidence>
<dbReference type="Gene3D" id="2.40.50.140">
    <property type="entry name" value="Nucleic acid-binding proteins"/>
    <property type="match status" value="1"/>
</dbReference>
<keyword evidence="11 16" id="KW-0539">Nucleus</keyword>
<feature type="domain" description="mRNA capping enzyme adenylation" evidence="19">
    <location>
        <begin position="41"/>
        <end position="236"/>
    </location>
</feature>
<keyword evidence="6 16" id="KW-0808">Transferase</keyword>
<feature type="active site" description="N6-GMP-lysine intermediate" evidence="17">
    <location>
        <position position="63"/>
    </location>
</feature>
<sequence>MAAVPELPGNPVPRYSEQEQWLKEHVAKLCRLDHDRFPGSQPVSFGEKDLTKLEQYDFWVCEKSDGVRVLFLIAFDPGSNTQAVFLIDRHNTYREIEGFCFPHHEDPRKNLKNSLIDGELVMDVDPRTRQQTLRFLAFDCLVIDDQNVMTKTLDKRYGRLKEWFYRPFARMTKEYPQMAVGQPFDIKVKDINFSYHVEKVFTMDIPNLMHGNDGLIYTCVTTPYTPGTDHNILKWKPPSENSIDFKLVLRFPPAPDNPNKPDFCAKPLFLLSVWLGGDGNLARYEHFDDMYVSDDEWDQMKMSGEQIDDRIVEVHWDPSLQRWRMMRFRDDKPQGNHKKVVDNIIQSIADGVEKDALLARSNAIRNAWKTRAGLPTQPVPPVPPPSNRPPPPLTHGGYPPAHQQPMPSKARPPPPSAELRYGPLPPGPWSKVAGPEIVCGMRR</sequence>
<keyword evidence="10 16" id="KW-0342">GTP-binding</keyword>
<dbReference type="CDD" id="cd07895">
    <property type="entry name" value="Adenylation_mRNA_capping"/>
    <property type="match status" value="1"/>
</dbReference>
<dbReference type="OrthoDB" id="200924at2759"/>
<keyword evidence="22" id="KW-1185">Reference proteome</keyword>
<comment type="catalytic activity">
    <reaction evidence="14">
        <text>a 5'-end diphospho-ribonucleoside in mRNA + GTP + H(+) = a 5'-end (5'-triphosphoguanosine)-ribonucleoside in mRNA + diphosphate</text>
        <dbReference type="Rhea" id="RHEA:67012"/>
        <dbReference type="Rhea" id="RHEA-COMP:17165"/>
        <dbReference type="Rhea" id="RHEA-COMP:17166"/>
        <dbReference type="ChEBI" id="CHEBI:15378"/>
        <dbReference type="ChEBI" id="CHEBI:33019"/>
        <dbReference type="ChEBI" id="CHEBI:37565"/>
        <dbReference type="ChEBI" id="CHEBI:167616"/>
        <dbReference type="ChEBI" id="CHEBI:167617"/>
        <dbReference type="EC" id="2.7.7.50"/>
    </reaction>
    <physiologicalReaction direction="left-to-right" evidence="14">
        <dbReference type="Rhea" id="RHEA:67013"/>
    </physiologicalReaction>
</comment>
<protein>
    <recommendedName>
        <fullName evidence="4 16">mRNA-capping enzyme subunit alpha</fullName>
        <ecNumber evidence="3 16">2.7.7.50</ecNumber>
    </recommendedName>
    <alternativeName>
        <fullName evidence="12 16">GTP--RNA guanylyltransferase</fullName>
    </alternativeName>
    <alternativeName>
        <fullName evidence="13 16">mRNA guanylyltransferase</fullName>
    </alternativeName>
</protein>
<evidence type="ECO:0000256" key="10">
    <source>
        <dbReference type="ARBA" id="ARBA00023134"/>
    </source>
</evidence>
<dbReference type="GO" id="GO:0006370">
    <property type="term" value="P:7-methylguanosine mRNA capping"/>
    <property type="evidence" value="ECO:0007669"/>
    <property type="project" value="UniProtKB-KW"/>
</dbReference>
<dbReference type="PIRSF" id="PIRSF036959">
    <property type="entry name" value="mRNA_cap_alpha"/>
    <property type="match status" value="1"/>
</dbReference>
<dbReference type="InterPro" id="IPR017075">
    <property type="entry name" value="mRNA_cap_enzyme_alpha"/>
</dbReference>
<evidence type="ECO:0000259" key="19">
    <source>
        <dbReference type="Pfam" id="PF01331"/>
    </source>
</evidence>
<comment type="similarity">
    <text evidence="2 16">Belongs to the eukaryotic GTase family.</text>
</comment>
<comment type="function">
    <text evidence="16">Second step of mRNA capping. Transfer of the GMP moiety of GTP to the 5'-end of RNA via an enzyme-GMP covalent reaction intermediate.</text>
</comment>
<dbReference type="SUPFAM" id="SSF50249">
    <property type="entry name" value="Nucleic acid-binding proteins"/>
    <property type="match status" value="1"/>
</dbReference>
<evidence type="ECO:0000256" key="16">
    <source>
        <dbReference type="PIRNR" id="PIRNR036959"/>
    </source>
</evidence>
<keyword evidence="9 16" id="KW-0506">mRNA capping</keyword>
<dbReference type="SUPFAM" id="SSF56091">
    <property type="entry name" value="DNA ligase/mRNA capping enzyme, catalytic domain"/>
    <property type="match status" value="1"/>
</dbReference>
<dbReference type="FunFam" id="3.30.470.30:FF:000011">
    <property type="entry name" value="mRNA-capping enzyme subunit alpha"/>
    <property type="match status" value="1"/>
</dbReference>
<evidence type="ECO:0000256" key="2">
    <source>
        <dbReference type="ARBA" id="ARBA00010237"/>
    </source>
</evidence>
<comment type="subcellular location">
    <subcellularLocation>
        <location evidence="1 16">Nucleus</location>
    </subcellularLocation>
</comment>
<name>A0A4Y7TZN2_COPMI</name>
<dbReference type="PANTHER" id="PTHR10367:SF17">
    <property type="entry name" value="MRNA-CAPPING ENZYME"/>
    <property type="match status" value="1"/>
</dbReference>
<organism evidence="21 22">
    <name type="scientific">Coprinellus micaceus</name>
    <name type="common">Glistening ink-cap mushroom</name>
    <name type="synonym">Coprinus micaceus</name>
    <dbReference type="NCBI Taxonomy" id="71717"/>
    <lineage>
        <taxon>Eukaryota</taxon>
        <taxon>Fungi</taxon>
        <taxon>Dikarya</taxon>
        <taxon>Basidiomycota</taxon>
        <taxon>Agaricomycotina</taxon>
        <taxon>Agaricomycetes</taxon>
        <taxon>Agaricomycetidae</taxon>
        <taxon>Agaricales</taxon>
        <taxon>Agaricineae</taxon>
        <taxon>Psathyrellaceae</taxon>
        <taxon>Coprinellus</taxon>
    </lineage>
</organism>
<evidence type="ECO:0000259" key="20">
    <source>
        <dbReference type="Pfam" id="PF03919"/>
    </source>
</evidence>
<proteinExistence type="inferred from homology"/>
<comment type="caution">
    <text evidence="21">The sequence shown here is derived from an EMBL/GenBank/DDBJ whole genome shotgun (WGS) entry which is preliminary data.</text>
</comment>
<dbReference type="InterPro" id="IPR051029">
    <property type="entry name" value="mRNA_Capping_Enz/RNA_Phosphat"/>
</dbReference>
<evidence type="ECO:0000313" key="22">
    <source>
        <dbReference type="Proteomes" id="UP000298030"/>
    </source>
</evidence>
<evidence type="ECO:0000256" key="1">
    <source>
        <dbReference type="ARBA" id="ARBA00004123"/>
    </source>
</evidence>
<dbReference type="GO" id="GO:0004484">
    <property type="term" value="F:mRNA guanylyltransferase activity"/>
    <property type="evidence" value="ECO:0007669"/>
    <property type="project" value="UniProtKB-EC"/>
</dbReference>
<dbReference type="EMBL" id="QPFP01000001">
    <property type="protein sequence ID" value="TEB39643.1"/>
    <property type="molecule type" value="Genomic_DNA"/>
</dbReference>
<gene>
    <name evidence="21" type="ORF">FA13DRAFT_1750977</name>
</gene>
<keyword evidence="7 16" id="KW-0548">Nucleotidyltransferase</keyword>
<dbReference type="PANTHER" id="PTHR10367">
    <property type="entry name" value="MRNA-CAPPING ENZYME"/>
    <property type="match status" value="1"/>
</dbReference>
<feature type="domain" description="mRNA capping enzyme C-terminal" evidence="20">
    <location>
        <begin position="240"/>
        <end position="358"/>
    </location>
</feature>
<evidence type="ECO:0000256" key="5">
    <source>
        <dbReference type="ARBA" id="ARBA00022664"/>
    </source>
</evidence>
<evidence type="ECO:0000256" key="7">
    <source>
        <dbReference type="ARBA" id="ARBA00022695"/>
    </source>
</evidence>
<dbReference type="Proteomes" id="UP000298030">
    <property type="component" value="Unassembled WGS sequence"/>
</dbReference>
<dbReference type="GO" id="GO:0005525">
    <property type="term" value="F:GTP binding"/>
    <property type="evidence" value="ECO:0007669"/>
    <property type="project" value="UniProtKB-KW"/>
</dbReference>
<dbReference type="STRING" id="71717.A0A4Y7TZN2"/>
<dbReference type="EC" id="2.7.7.50" evidence="3 16"/>
<dbReference type="Pfam" id="PF01331">
    <property type="entry name" value="mRNA_cap_enzyme"/>
    <property type="match status" value="1"/>
</dbReference>
<dbReference type="InterPro" id="IPR001339">
    <property type="entry name" value="mRNA_cap_enzyme_adenylation"/>
</dbReference>
<evidence type="ECO:0000256" key="13">
    <source>
        <dbReference type="ARBA" id="ARBA00030702"/>
    </source>
</evidence>
<evidence type="ECO:0000256" key="3">
    <source>
        <dbReference type="ARBA" id="ARBA00012475"/>
    </source>
</evidence>
<evidence type="ECO:0000256" key="11">
    <source>
        <dbReference type="ARBA" id="ARBA00023242"/>
    </source>
</evidence>
<evidence type="ECO:0000256" key="15">
    <source>
        <dbReference type="ARBA" id="ARBA00047082"/>
    </source>
</evidence>
<comment type="subunit">
    <text evidence="15">Heterodimer. The mRNA-capping enzyme is composed of two separate chains alpha and beta, respectively a mRNA guanylyltransferase and an mRNA 5'-triphosphate monophosphatase.</text>
</comment>
<dbReference type="GO" id="GO:0031533">
    <property type="term" value="C:mRNA capping enzyme complex"/>
    <property type="evidence" value="ECO:0007669"/>
    <property type="project" value="InterPro"/>
</dbReference>
<dbReference type="Gene3D" id="3.30.470.30">
    <property type="entry name" value="DNA ligase/mRNA capping enzyme"/>
    <property type="match status" value="1"/>
</dbReference>
<evidence type="ECO:0000256" key="18">
    <source>
        <dbReference type="SAM" id="MobiDB-lite"/>
    </source>
</evidence>
<dbReference type="AlphaFoldDB" id="A0A4Y7TZN2"/>
<keyword evidence="8 16" id="KW-0547">Nucleotide-binding</keyword>
<accession>A0A4Y7TZN2</accession>
<evidence type="ECO:0000256" key="8">
    <source>
        <dbReference type="ARBA" id="ARBA00022741"/>
    </source>
</evidence>
<evidence type="ECO:0000256" key="9">
    <source>
        <dbReference type="ARBA" id="ARBA00023042"/>
    </source>
</evidence>
<dbReference type="InterPro" id="IPR013846">
    <property type="entry name" value="mRNA_cap_enzyme_C"/>
</dbReference>
<feature type="compositionally biased region" description="Low complexity" evidence="18">
    <location>
        <begin position="394"/>
        <end position="409"/>
    </location>
</feature>
<evidence type="ECO:0000256" key="14">
    <source>
        <dbReference type="ARBA" id="ARBA00044624"/>
    </source>
</evidence>
<evidence type="ECO:0000256" key="6">
    <source>
        <dbReference type="ARBA" id="ARBA00022679"/>
    </source>
</evidence>
<feature type="region of interest" description="Disordered" evidence="18">
    <location>
        <begin position="369"/>
        <end position="443"/>
    </location>
</feature>
<dbReference type="InterPro" id="IPR012340">
    <property type="entry name" value="NA-bd_OB-fold"/>
</dbReference>
<reference evidence="21 22" key="1">
    <citation type="journal article" date="2019" name="Nat. Ecol. Evol.">
        <title>Megaphylogeny resolves global patterns of mushroom evolution.</title>
        <authorList>
            <person name="Varga T."/>
            <person name="Krizsan K."/>
            <person name="Foldi C."/>
            <person name="Dima B."/>
            <person name="Sanchez-Garcia M."/>
            <person name="Sanchez-Ramirez S."/>
            <person name="Szollosi G.J."/>
            <person name="Szarkandi J.G."/>
            <person name="Papp V."/>
            <person name="Albert L."/>
            <person name="Andreopoulos W."/>
            <person name="Angelini C."/>
            <person name="Antonin V."/>
            <person name="Barry K.W."/>
            <person name="Bougher N.L."/>
            <person name="Buchanan P."/>
            <person name="Buyck B."/>
            <person name="Bense V."/>
            <person name="Catcheside P."/>
            <person name="Chovatia M."/>
            <person name="Cooper J."/>
            <person name="Damon W."/>
            <person name="Desjardin D."/>
            <person name="Finy P."/>
            <person name="Geml J."/>
            <person name="Haridas S."/>
            <person name="Hughes K."/>
            <person name="Justo A."/>
            <person name="Karasinski D."/>
            <person name="Kautmanova I."/>
            <person name="Kiss B."/>
            <person name="Kocsube S."/>
            <person name="Kotiranta H."/>
            <person name="LaButti K.M."/>
            <person name="Lechner B.E."/>
            <person name="Liimatainen K."/>
            <person name="Lipzen A."/>
            <person name="Lukacs Z."/>
            <person name="Mihaltcheva S."/>
            <person name="Morgado L.N."/>
            <person name="Niskanen T."/>
            <person name="Noordeloos M.E."/>
            <person name="Ohm R.A."/>
            <person name="Ortiz-Santana B."/>
            <person name="Ovrebo C."/>
            <person name="Racz N."/>
            <person name="Riley R."/>
            <person name="Savchenko A."/>
            <person name="Shiryaev A."/>
            <person name="Soop K."/>
            <person name="Spirin V."/>
            <person name="Szebenyi C."/>
            <person name="Tomsovsky M."/>
            <person name="Tulloss R.E."/>
            <person name="Uehling J."/>
            <person name="Grigoriev I.V."/>
            <person name="Vagvolgyi C."/>
            <person name="Papp T."/>
            <person name="Martin F.M."/>
            <person name="Miettinen O."/>
            <person name="Hibbett D.S."/>
            <person name="Nagy L.G."/>
        </authorList>
    </citation>
    <scope>NUCLEOTIDE SEQUENCE [LARGE SCALE GENOMIC DNA]</scope>
    <source>
        <strain evidence="21 22">FP101781</strain>
    </source>
</reference>
<evidence type="ECO:0000256" key="17">
    <source>
        <dbReference type="PIRSR" id="PIRSR036959-1"/>
    </source>
</evidence>
<dbReference type="GO" id="GO:0005524">
    <property type="term" value="F:ATP binding"/>
    <property type="evidence" value="ECO:0007669"/>
    <property type="project" value="InterPro"/>
</dbReference>
<evidence type="ECO:0000256" key="12">
    <source>
        <dbReference type="ARBA" id="ARBA00029909"/>
    </source>
</evidence>
<feature type="compositionally biased region" description="Pro residues" evidence="18">
    <location>
        <begin position="377"/>
        <end position="393"/>
    </location>
</feature>
<evidence type="ECO:0000313" key="21">
    <source>
        <dbReference type="EMBL" id="TEB39643.1"/>
    </source>
</evidence>
<dbReference type="Pfam" id="PF03919">
    <property type="entry name" value="mRNA_cap_C"/>
    <property type="match status" value="1"/>
</dbReference>
<keyword evidence="5 16" id="KW-0507">mRNA processing</keyword>